<dbReference type="SUPFAM" id="SSF55545">
    <property type="entry name" value="beta-N-acetylhexosaminidase-like domain"/>
    <property type="match status" value="1"/>
</dbReference>
<dbReference type="Gene3D" id="3.30.379.10">
    <property type="entry name" value="Chitobiase/beta-hexosaminidase domain 2-like"/>
    <property type="match status" value="1"/>
</dbReference>
<gene>
    <name evidence="2" type="ORF">FTW19_09640</name>
</gene>
<dbReference type="OrthoDB" id="99887at2"/>
<keyword evidence="3" id="KW-1185">Reference proteome</keyword>
<dbReference type="EMBL" id="CP042806">
    <property type="protein sequence ID" value="QEE28237.1"/>
    <property type="molecule type" value="Genomic_DNA"/>
</dbReference>
<keyword evidence="1" id="KW-0378">Hydrolase</keyword>
<dbReference type="InterPro" id="IPR029018">
    <property type="entry name" value="Hex-like_dom2"/>
</dbReference>
<proteinExistence type="predicted"/>
<evidence type="ECO:0000313" key="3">
    <source>
        <dbReference type="Proteomes" id="UP000321820"/>
    </source>
</evidence>
<dbReference type="KEGG" id="talb:FTW19_09640"/>
<evidence type="ECO:0000313" key="2">
    <source>
        <dbReference type="EMBL" id="QEE28237.1"/>
    </source>
</evidence>
<dbReference type="GO" id="GO:0016787">
    <property type="term" value="F:hydrolase activity"/>
    <property type="evidence" value="ECO:0007669"/>
    <property type="project" value="UniProtKB-KW"/>
</dbReference>
<name>A0A5B9ED23_9BACT</name>
<organism evidence="2 3">
    <name type="scientific">Terriglobus albidus</name>
    <dbReference type="NCBI Taxonomy" id="1592106"/>
    <lineage>
        <taxon>Bacteria</taxon>
        <taxon>Pseudomonadati</taxon>
        <taxon>Acidobacteriota</taxon>
        <taxon>Terriglobia</taxon>
        <taxon>Terriglobales</taxon>
        <taxon>Acidobacteriaceae</taxon>
        <taxon>Terriglobus</taxon>
    </lineage>
</organism>
<dbReference type="GO" id="GO:0005975">
    <property type="term" value="P:carbohydrate metabolic process"/>
    <property type="evidence" value="ECO:0007669"/>
    <property type="project" value="UniProtKB-ARBA"/>
</dbReference>
<evidence type="ECO:0008006" key="4">
    <source>
        <dbReference type="Google" id="ProtNLM"/>
    </source>
</evidence>
<dbReference type="RefSeq" id="WP_147647427.1">
    <property type="nucleotide sequence ID" value="NZ_CP042806.1"/>
</dbReference>
<reference evidence="2 3" key="1">
    <citation type="submission" date="2019-08" db="EMBL/GenBank/DDBJ databases">
        <title>Complete genome sequence of Terriglobus albidus strain ORNL.</title>
        <authorList>
            <person name="Podar M."/>
        </authorList>
    </citation>
    <scope>NUCLEOTIDE SEQUENCE [LARGE SCALE GENOMIC DNA]</scope>
    <source>
        <strain evidence="2 3">ORNL</strain>
    </source>
</reference>
<accession>A0A5B9ED23</accession>
<protein>
    <recommendedName>
        <fullName evidence="4">Beta-hexosaminidase bacterial type N-terminal domain-containing protein</fullName>
    </recommendedName>
</protein>
<evidence type="ECO:0000256" key="1">
    <source>
        <dbReference type="ARBA" id="ARBA00022801"/>
    </source>
</evidence>
<dbReference type="Proteomes" id="UP000321820">
    <property type="component" value="Chromosome"/>
</dbReference>
<dbReference type="AlphaFoldDB" id="A0A5B9ED23"/>
<sequence length="890" mass="100171">MHLLTQARVRIRSIVAFSLVFAAPAIVMAAPVKVVVPENASPRERFGADRLQAALTANHIESDERIVLGLRSLPAVEKYKLLPQLWPGATEAFVIKRIGNQIIVAGSDPSGVLYGALELADRINQMHTLPKEIEFIDHPALKLRGTCIGMQKPEITYEDAQYDYPYTPKDFPFFYDKAEWTRYLDMMVRQRSNTLYLWNGHPFTSLLKLPKYPEAQEMSDAQLNQNIEMMRWITAEADKRGIWLLQGFYNLHLSHAYARAHHLPYHLVNPTPEAIEYTRYVISEFIRNYPNVGLMMTLGEALSPHKGVELMTQAIIPGVKDGMKALGTTVEPPIVLRDHATDIEDVLKASKPLYGNIDTLSKWNGESLTWTNDRGKVLDRFKLLVENSNVAVSNVHLLSNLEPFRWGDPDFVRETLLNYQRIGIGGVHLYPLRYWDWPNAADKTEPLLYQPERDWIWFEAWARYAWNPNRDPQKERAYWIQEFAQRFGTSQAGEKLLDAYTLAGPAQPRLLPRIGITEGNRQAFALGMTMPELIDAKRFGPAETLWTANAPAGERLYDYVNHEFHHQPHQGETPTGVADTVTKGAEQAYEAAKAAAPYVKRNKDEYDRIVSDMQCIWLLMQFYQAKTHAAAEVMLFGYDKDQQHLEKADSLLASSVEFFRQLTAITDKTYRNAAGMQTSQRQIPVRGGPKTNHWRDLLPVYEKELAAFRSRLKSMNDPAALAEAQKPVERPPQVAFQLEPGSGEAFTVKAGESIFPDGPQQIASVAGELDGMHGIRVSSKGNTPVRFTLDKPAQVLVGFVRKGVNKAGPQNADAENWNIVLTNAVALKGAPALTVWAAPLSAGRNELDLGRGSYVILGFIPQETKVKARINFSTASVDGEPPNLDWMFED</sequence>